<feature type="region of interest" description="Disordered" evidence="5">
    <location>
        <begin position="316"/>
        <end position="483"/>
    </location>
</feature>
<evidence type="ECO:0000313" key="8">
    <source>
        <dbReference type="EMBL" id="EYF00445.1"/>
    </source>
</evidence>
<evidence type="ECO:0000256" key="5">
    <source>
        <dbReference type="SAM" id="MobiDB-lite"/>
    </source>
</evidence>
<keyword evidence="6" id="KW-0732">Signal</keyword>
<keyword evidence="2 4" id="KW-0472">Membrane</keyword>
<feature type="compositionally biased region" description="Basic and acidic residues" evidence="5">
    <location>
        <begin position="334"/>
        <end position="346"/>
    </location>
</feature>
<feature type="signal peptide" evidence="6">
    <location>
        <begin position="1"/>
        <end position="35"/>
    </location>
</feature>
<proteinExistence type="predicted"/>
<keyword evidence="9" id="KW-1185">Reference proteome</keyword>
<dbReference type="InterPro" id="IPR050330">
    <property type="entry name" value="Bact_OuterMem_StrucFunc"/>
</dbReference>
<dbReference type="AlphaFoldDB" id="A0A017SV06"/>
<dbReference type="PANTHER" id="PTHR30329">
    <property type="entry name" value="STATOR ELEMENT OF FLAGELLAR MOTOR COMPLEX"/>
    <property type="match status" value="1"/>
</dbReference>
<feature type="compositionally biased region" description="Basic and acidic residues" evidence="5">
    <location>
        <begin position="354"/>
        <end position="368"/>
    </location>
</feature>
<evidence type="ECO:0000256" key="1">
    <source>
        <dbReference type="ARBA" id="ARBA00004442"/>
    </source>
</evidence>
<evidence type="ECO:0000256" key="4">
    <source>
        <dbReference type="PROSITE-ProRule" id="PRU00473"/>
    </source>
</evidence>
<feature type="domain" description="OmpA-like" evidence="7">
    <location>
        <begin position="489"/>
        <end position="607"/>
    </location>
</feature>
<dbReference type="SUPFAM" id="SSF103088">
    <property type="entry name" value="OmpA-like"/>
    <property type="match status" value="1"/>
</dbReference>
<reference evidence="8 9" key="1">
    <citation type="submission" date="2013-05" db="EMBL/GenBank/DDBJ databases">
        <title>Genome assembly of Chondromyces apiculatus DSM 436.</title>
        <authorList>
            <person name="Sharma G."/>
            <person name="Khatri I."/>
            <person name="Kaur C."/>
            <person name="Mayilraj S."/>
            <person name="Subramanian S."/>
        </authorList>
    </citation>
    <scope>NUCLEOTIDE SEQUENCE [LARGE SCALE GENOMIC DNA]</scope>
    <source>
        <strain evidence="8 9">DSM 436</strain>
    </source>
</reference>
<feature type="region of interest" description="Disordered" evidence="5">
    <location>
        <begin position="578"/>
        <end position="646"/>
    </location>
</feature>
<dbReference type="Pfam" id="PF00691">
    <property type="entry name" value="OmpA"/>
    <property type="match status" value="1"/>
</dbReference>
<accession>A0A017SV06</accession>
<dbReference type="PRINTS" id="PR01021">
    <property type="entry name" value="OMPADOMAIN"/>
</dbReference>
<dbReference type="Proteomes" id="UP000019678">
    <property type="component" value="Unassembled WGS sequence"/>
</dbReference>
<dbReference type="STRING" id="1192034.CAP_0814"/>
<dbReference type="EMBL" id="ASRX01000110">
    <property type="protein sequence ID" value="EYF00445.1"/>
    <property type="molecule type" value="Genomic_DNA"/>
</dbReference>
<dbReference type="PRINTS" id="PR01023">
    <property type="entry name" value="NAFLGMOTY"/>
</dbReference>
<dbReference type="Gene3D" id="4.10.1080.10">
    <property type="entry name" value="TSP type-3 repeat"/>
    <property type="match status" value="2"/>
</dbReference>
<evidence type="ECO:0000313" key="9">
    <source>
        <dbReference type="Proteomes" id="UP000019678"/>
    </source>
</evidence>
<evidence type="ECO:0000259" key="7">
    <source>
        <dbReference type="PROSITE" id="PS51123"/>
    </source>
</evidence>
<dbReference type="InterPro" id="IPR036737">
    <property type="entry name" value="OmpA-like_sf"/>
</dbReference>
<dbReference type="InterPro" id="IPR006665">
    <property type="entry name" value="OmpA-like"/>
</dbReference>
<sequence>MLPMQARARIARWRGVAMATMVALGISAFPGQVSAQTPPPVEGFALSRFHPAPAGDRMFGVPSPSTAGDLTPHLMLLGDYAQEPLVLRSSEGGDQGALVGSQVLLHLNASLALWKRITLNVNMPFAFTSGSEGAAGGTALPAPSGAALGDLRLGVRGTLFGGYFDPFQIAIGGYVWVPTGDREGYAGDGGVRGAPQLIVGGRIARVIWSGVAGVELRPATAFANVEAGTGLQLGAGLGYLIGDDERVQVNAELFGGVGLGDPQVRTTNMELLLGGRYRFASALEAGVGVGPGLTPGIGTPSFRGVLMLAYSPEVKRPVTDRDGDGIADQVDACPDEKGAASADPKKHGCPLPPPDRDKDGFLDAKDACPDEPGVANVDPAKHGCPPPKDLDKDGIVDPEDACPGVPGVADPDPKQNGCPPPDGDNDGVPDKRDACVDIPGVETTDPQTNGCPPDTDGDTIRDDKDACPREKGKPNADPEKNGCPVAVRVTEKEIVILQQVQFDTGKATIRAVSNELLDEVAGALKDHPEILKVEVQGHTDNRGGAALNRKLSQDRSDAVMKALTQRGIAAERLQAKGYGPDVPVADNKTDAGRQKNRRVQFQIVEKQGKSSTDGGSPDGEPATSPASPSPQPPASSPIQPAQPQKP</sequence>
<feature type="compositionally biased region" description="Basic and acidic residues" evidence="5">
    <location>
        <begin position="458"/>
        <end position="480"/>
    </location>
</feature>
<dbReference type="SUPFAM" id="SSF103647">
    <property type="entry name" value="TSP type-3 repeat"/>
    <property type="match status" value="2"/>
</dbReference>
<evidence type="ECO:0000256" key="2">
    <source>
        <dbReference type="ARBA" id="ARBA00023136"/>
    </source>
</evidence>
<gene>
    <name evidence="8" type="ORF">CAP_0814</name>
</gene>
<organism evidence="8 9">
    <name type="scientific">Chondromyces apiculatus DSM 436</name>
    <dbReference type="NCBI Taxonomy" id="1192034"/>
    <lineage>
        <taxon>Bacteria</taxon>
        <taxon>Pseudomonadati</taxon>
        <taxon>Myxococcota</taxon>
        <taxon>Polyangia</taxon>
        <taxon>Polyangiales</taxon>
        <taxon>Polyangiaceae</taxon>
        <taxon>Chondromyces</taxon>
    </lineage>
</organism>
<name>A0A017SV06_9BACT</name>
<feature type="compositionally biased region" description="Low complexity" evidence="5">
    <location>
        <begin position="636"/>
        <end position="646"/>
    </location>
</feature>
<evidence type="ECO:0000256" key="6">
    <source>
        <dbReference type="SAM" id="SignalP"/>
    </source>
</evidence>
<comment type="subcellular location">
    <subcellularLocation>
        <location evidence="1">Cell outer membrane</location>
    </subcellularLocation>
</comment>
<dbReference type="GO" id="GO:0009279">
    <property type="term" value="C:cell outer membrane"/>
    <property type="evidence" value="ECO:0007669"/>
    <property type="project" value="UniProtKB-SubCell"/>
</dbReference>
<dbReference type="InterPro" id="IPR006664">
    <property type="entry name" value="OMP_bac"/>
</dbReference>
<dbReference type="PANTHER" id="PTHR30329:SF21">
    <property type="entry name" value="LIPOPROTEIN YIAD-RELATED"/>
    <property type="match status" value="1"/>
</dbReference>
<comment type="caution">
    <text evidence="8">The sequence shown here is derived from an EMBL/GenBank/DDBJ whole genome shotgun (WGS) entry which is preliminary data.</text>
</comment>
<dbReference type="eggNOG" id="COG2885">
    <property type="taxonomic scope" value="Bacteria"/>
</dbReference>
<feature type="chain" id="PRO_5001496369" evidence="6">
    <location>
        <begin position="36"/>
        <end position="646"/>
    </location>
</feature>
<dbReference type="InterPro" id="IPR028974">
    <property type="entry name" value="TSP_type-3_rpt"/>
</dbReference>
<protein>
    <submittedName>
        <fullName evidence="8">Outer membrane protein OmpA</fullName>
    </submittedName>
</protein>
<evidence type="ECO:0000256" key="3">
    <source>
        <dbReference type="ARBA" id="ARBA00023237"/>
    </source>
</evidence>
<dbReference type="GO" id="GO:0005509">
    <property type="term" value="F:calcium ion binding"/>
    <property type="evidence" value="ECO:0007669"/>
    <property type="project" value="InterPro"/>
</dbReference>
<dbReference type="PROSITE" id="PS51123">
    <property type="entry name" value="OMPA_2"/>
    <property type="match status" value="1"/>
</dbReference>
<dbReference type="Gene3D" id="3.30.1330.60">
    <property type="entry name" value="OmpA-like domain"/>
    <property type="match status" value="1"/>
</dbReference>
<keyword evidence="3" id="KW-0998">Cell outer membrane</keyword>
<dbReference type="CDD" id="cd07185">
    <property type="entry name" value="OmpA_C-like"/>
    <property type="match status" value="1"/>
</dbReference>